<feature type="compositionally biased region" description="Acidic residues" evidence="12">
    <location>
        <begin position="331"/>
        <end position="343"/>
    </location>
</feature>
<evidence type="ECO:0000256" key="11">
    <source>
        <dbReference type="PROSITE-ProRule" id="PRU00042"/>
    </source>
</evidence>
<name>E4XT44_OIKDI</name>
<evidence type="ECO:0000256" key="7">
    <source>
        <dbReference type="ARBA" id="ARBA00023015"/>
    </source>
</evidence>
<feature type="region of interest" description="Disordered" evidence="12">
    <location>
        <begin position="589"/>
        <end position="666"/>
    </location>
</feature>
<dbReference type="SMART" id="SM00355">
    <property type="entry name" value="ZnF_C2H2"/>
    <property type="match status" value="3"/>
</dbReference>
<evidence type="ECO:0000256" key="2">
    <source>
        <dbReference type="ARBA" id="ARBA00006991"/>
    </source>
</evidence>
<dbReference type="PROSITE" id="PS50157">
    <property type="entry name" value="ZINC_FINGER_C2H2_2"/>
    <property type="match status" value="3"/>
</dbReference>
<reference evidence="14" key="1">
    <citation type="journal article" date="2010" name="Science">
        <title>Plasticity of animal genome architecture unmasked by rapid evolution of a pelagic tunicate.</title>
        <authorList>
            <person name="Denoeud F."/>
            <person name="Henriet S."/>
            <person name="Mungpakdee S."/>
            <person name="Aury J.M."/>
            <person name="Da Silva C."/>
            <person name="Brinkmann H."/>
            <person name="Mikhaleva J."/>
            <person name="Olsen L.C."/>
            <person name="Jubin C."/>
            <person name="Canestro C."/>
            <person name="Bouquet J.M."/>
            <person name="Danks G."/>
            <person name="Poulain J."/>
            <person name="Campsteijn C."/>
            <person name="Adamski M."/>
            <person name="Cross I."/>
            <person name="Yadetie F."/>
            <person name="Muffato M."/>
            <person name="Louis A."/>
            <person name="Butcher S."/>
            <person name="Tsagkogeorga G."/>
            <person name="Konrad A."/>
            <person name="Singh S."/>
            <person name="Jensen M.F."/>
            <person name="Cong E.H."/>
            <person name="Eikeseth-Otteraa H."/>
            <person name="Noel B."/>
            <person name="Anthouard V."/>
            <person name="Porcel B.M."/>
            <person name="Kachouri-Lafond R."/>
            <person name="Nishino A."/>
            <person name="Ugolini M."/>
            <person name="Chourrout P."/>
            <person name="Nishida H."/>
            <person name="Aasland R."/>
            <person name="Huzurbazar S."/>
            <person name="Westhof E."/>
            <person name="Delsuc F."/>
            <person name="Lehrach H."/>
            <person name="Reinhardt R."/>
            <person name="Weissenbach J."/>
            <person name="Roy S.W."/>
            <person name="Artiguenave F."/>
            <person name="Postlethwait J.H."/>
            <person name="Manak J.R."/>
            <person name="Thompson E.M."/>
            <person name="Jaillon O."/>
            <person name="Du Pasquier L."/>
            <person name="Boudinot P."/>
            <person name="Liberles D.A."/>
            <person name="Volff J.N."/>
            <person name="Philippe H."/>
            <person name="Lenhard B."/>
            <person name="Roest Crollius H."/>
            <person name="Wincker P."/>
            <person name="Chourrout D."/>
        </authorList>
    </citation>
    <scope>NUCLEOTIDE SEQUENCE [LARGE SCALE GENOMIC DNA]</scope>
</reference>
<dbReference type="InParanoid" id="E4XT44"/>
<evidence type="ECO:0000313" key="14">
    <source>
        <dbReference type="EMBL" id="CBY12906.1"/>
    </source>
</evidence>
<dbReference type="SUPFAM" id="SSF57667">
    <property type="entry name" value="beta-beta-alpha zinc fingers"/>
    <property type="match status" value="2"/>
</dbReference>
<feature type="compositionally biased region" description="Polar residues" evidence="12">
    <location>
        <begin position="637"/>
        <end position="649"/>
    </location>
</feature>
<sequence>MGSLSPIKISRGNLIFFANPRHTRLLPQDFDITSFSPFLKTIQHIVTTGVILNILHKSLASASTPQKIPSFSTTVLNDTVETRRRNRALISENSQGHVARGSPQMMSLANSLIYHRLFQQNDSGEKVHEGSAAEKAVTYDLGVKGIPDDVVWALSAVNLDQYDVPQWKITLNKGGVNLNMSWKQPDDEPKHEMVSPREDEKPSVIKKINFPVGKLLNSSEASPVPYLQRVPQMQSILSMRPDQFHRLADQRHSVITSSVENASDDRTSEPIKANSVESPPQREKSDEELEPHSSEMKIEAMDVDKNTAGLIGNKRYLSTEASDISEHNELQIDESEGDIDVTDGDAPNRNEWASQPEEPARRKSPIEMLLEHRAQQIQSAQSAQNIPAGQNGQAPPAFQAMGLGGLYGNPLFHQNLRNQVLQNRGITPQTLPLLLPNTANSIMSNSQKPNPFSLDALKNVQRSGMISPVGRSPVPGMNQINVNQNRTVSDSKGAKDKGPFACSLCGRTFSLRGNLLRHERIHRGDKPFRCRFCNKAFIQRTDVMAHERVHTGEKPFACTYCGKRFPRRSTMKEHEKSFCRARNNSFDIKKDDSLGNENSGHTSDSDEKESRLPFPDKALAHSSGTSSANSSEGCGSKTPSPEHPSQMSDTKIPDASDFSVSAVIAQ</sequence>
<dbReference type="EMBL" id="FN653146">
    <property type="protein sequence ID" value="CBY12906.1"/>
    <property type="molecule type" value="Genomic_DNA"/>
</dbReference>
<feature type="domain" description="C2H2-type" evidence="13">
    <location>
        <begin position="528"/>
        <end position="555"/>
    </location>
</feature>
<dbReference type="PANTHER" id="PTHR16515:SF49">
    <property type="entry name" value="GASTRULA ZINC FINGER PROTEIN XLCGF49.1-LIKE-RELATED"/>
    <property type="match status" value="1"/>
</dbReference>
<dbReference type="PANTHER" id="PTHR16515">
    <property type="entry name" value="PR DOMAIN ZINC FINGER PROTEIN"/>
    <property type="match status" value="1"/>
</dbReference>
<feature type="compositionally biased region" description="Basic and acidic residues" evidence="12">
    <location>
        <begin position="280"/>
        <end position="298"/>
    </location>
</feature>
<protein>
    <recommendedName>
        <fullName evidence="13">C2H2-type domain-containing protein</fullName>
    </recommendedName>
</protein>
<feature type="domain" description="C2H2-type" evidence="13">
    <location>
        <begin position="500"/>
        <end position="527"/>
    </location>
</feature>
<keyword evidence="15" id="KW-1185">Reference proteome</keyword>
<evidence type="ECO:0000256" key="6">
    <source>
        <dbReference type="ARBA" id="ARBA00022833"/>
    </source>
</evidence>
<evidence type="ECO:0000313" key="15">
    <source>
        <dbReference type="Proteomes" id="UP000001307"/>
    </source>
</evidence>
<keyword evidence="4" id="KW-0677">Repeat</keyword>
<dbReference type="FunFam" id="3.30.160.60:FF:001498">
    <property type="entry name" value="Zinc finger protein 404"/>
    <property type="match status" value="1"/>
</dbReference>
<dbReference type="PROSITE" id="PS00028">
    <property type="entry name" value="ZINC_FINGER_C2H2_1"/>
    <property type="match status" value="2"/>
</dbReference>
<evidence type="ECO:0000256" key="8">
    <source>
        <dbReference type="ARBA" id="ARBA00023125"/>
    </source>
</evidence>
<proteinExistence type="inferred from homology"/>
<keyword evidence="10" id="KW-0539">Nucleus</keyword>
<keyword evidence="9" id="KW-0804">Transcription</keyword>
<dbReference type="GO" id="GO:0003677">
    <property type="term" value="F:DNA binding"/>
    <property type="evidence" value="ECO:0007669"/>
    <property type="project" value="UniProtKB-KW"/>
</dbReference>
<evidence type="ECO:0000259" key="13">
    <source>
        <dbReference type="PROSITE" id="PS50157"/>
    </source>
</evidence>
<evidence type="ECO:0000256" key="5">
    <source>
        <dbReference type="ARBA" id="ARBA00022771"/>
    </source>
</evidence>
<evidence type="ECO:0000256" key="12">
    <source>
        <dbReference type="SAM" id="MobiDB-lite"/>
    </source>
</evidence>
<dbReference type="InterPro" id="IPR013087">
    <property type="entry name" value="Znf_C2H2_type"/>
</dbReference>
<dbReference type="AlphaFoldDB" id="E4XT44"/>
<dbReference type="InterPro" id="IPR050331">
    <property type="entry name" value="Zinc_finger"/>
</dbReference>
<evidence type="ECO:0000256" key="9">
    <source>
        <dbReference type="ARBA" id="ARBA00023163"/>
    </source>
</evidence>
<feature type="compositionally biased region" description="Low complexity" evidence="12">
    <location>
        <begin position="622"/>
        <end position="631"/>
    </location>
</feature>
<keyword evidence="5 11" id="KW-0863">Zinc-finger</keyword>
<evidence type="ECO:0000256" key="4">
    <source>
        <dbReference type="ARBA" id="ARBA00022737"/>
    </source>
</evidence>
<dbReference type="GO" id="GO:0010468">
    <property type="term" value="P:regulation of gene expression"/>
    <property type="evidence" value="ECO:0007669"/>
    <property type="project" value="TreeGrafter"/>
</dbReference>
<feature type="region of interest" description="Disordered" evidence="12">
    <location>
        <begin position="255"/>
        <end position="298"/>
    </location>
</feature>
<dbReference type="GO" id="GO:0005634">
    <property type="term" value="C:nucleus"/>
    <property type="evidence" value="ECO:0007669"/>
    <property type="project" value="UniProtKB-SubCell"/>
</dbReference>
<organism evidence="14">
    <name type="scientific">Oikopleura dioica</name>
    <name type="common">Tunicate</name>
    <dbReference type="NCBI Taxonomy" id="34765"/>
    <lineage>
        <taxon>Eukaryota</taxon>
        <taxon>Metazoa</taxon>
        <taxon>Chordata</taxon>
        <taxon>Tunicata</taxon>
        <taxon>Appendicularia</taxon>
        <taxon>Copelata</taxon>
        <taxon>Oikopleuridae</taxon>
        <taxon>Oikopleura</taxon>
    </lineage>
</organism>
<keyword evidence="8" id="KW-0238">DNA-binding</keyword>
<evidence type="ECO:0000256" key="3">
    <source>
        <dbReference type="ARBA" id="ARBA00022723"/>
    </source>
</evidence>
<dbReference type="InterPro" id="IPR036236">
    <property type="entry name" value="Znf_C2H2_sf"/>
</dbReference>
<keyword evidence="3" id="KW-0479">Metal-binding</keyword>
<dbReference type="FunFam" id="3.30.160.60:FF:001442">
    <property type="entry name" value="zinc finger protein 696"/>
    <property type="match status" value="1"/>
</dbReference>
<evidence type="ECO:0000256" key="1">
    <source>
        <dbReference type="ARBA" id="ARBA00004123"/>
    </source>
</evidence>
<dbReference type="Pfam" id="PF00096">
    <property type="entry name" value="zf-C2H2"/>
    <property type="match status" value="3"/>
</dbReference>
<comment type="subcellular location">
    <subcellularLocation>
        <location evidence="1">Nucleus</location>
    </subcellularLocation>
</comment>
<feature type="domain" description="C2H2-type" evidence="13">
    <location>
        <begin position="556"/>
        <end position="583"/>
    </location>
</feature>
<comment type="similarity">
    <text evidence="2">Belongs to the krueppel C2H2-type zinc-finger protein family.</text>
</comment>
<dbReference type="GO" id="GO:0008270">
    <property type="term" value="F:zinc ion binding"/>
    <property type="evidence" value="ECO:0007669"/>
    <property type="project" value="UniProtKB-KW"/>
</dbReference>
<gene>
    <name evidence="14" type="ORF">GSOID_T00002972001</name>
</gene>
<accession>E4XT44</accession>
<keyword evidence="6" id="KW-0862">Zinc</keyword>
<dbReference type="Proteomes" id="UP000001307">
    <property type="component" value="Unassembled WGS sequence"/>
</dbReference>
<dbReference type="Gene3D" id="3.30.160.60">
    <property type="entry name" value="Classic Zinc Finger"/>
    <property type="match status" value="3"/>
</dbReference>
<keyword evidence="7" id="KW-0805">Transcription regulation</keyword>
<feature type="region of interest" description="Disordered" evidence="12">
    <location>
        <begin position="325"/>
        <end position="362"/>
    </location>
</feature>
<dbReference type="OrthoDB" id="654211at2759"/>
<evidence type="ECO:0000256" key="10">
    <source>
        <dbReference type="ARBA" id="ARBA00023242"/>
    </source>
</evidence>
<dbReference type="FunFam" id="3.30.160.60:FF:000325">
    <property type="entry name" value="ZFP90 zinc finger protein"/>
    <property type="match status" value="1"/>
</dbReference>